<dbReference type="SUPFAM" id="SSF88659">
    <property type="entry name" value="Sigma3 and sigma4 domains of RNA polymerase sigma factors"/>
    <property type="match status" value="1"/>
</dbReference>
<dbReference type="InterPro" id="IPR053812">
    <property type="entry name" value="HTH_Sigma70_ECF-like"/>
</dbReference>
<evidence type="ECO:0000313" key="3">
    <source>
        <dbReference type="EMBL" id="TWT69153.1"/>
    </source>
</evidence>
<evidence type="ECO:0000313" key="4">
    <source>
        <dbReference type="Proteomes" id="UP000317238"/>
    </source>
</evidence>
<dbReference type="Proteomes" id="UP000317238">
    <property type="component" value="Unassembled WGS sequence"/>
</dbReference>
<organism evidence="3 4">
    <name type="scientific">Crateriforma conspicua</name>
    <dbReference type="NCBI Taxonomy" id="2527996"/>
    <lineage>
        <taxon>Bacteria</taxon>
        <taxon>Pseudomonadati</taxon>
        <taxon>Planctomycetota</taxon>
        <taxon>Planctomycetia</taxon>
        <taxon>Planctomycetales</taxon>
        <taxon>Planctomycetaceae</taxon>
        <taxon>Crateriforma</taxon>
    </lineage>
</organism>
<dbReference type="Gene3D" id="1.10.1740.10">
    <property type="match status" value="1"/>
</dbReference>
<dbReference type="InterPro" id="IPR013324">
    <property type="entry name" value="RNA_pol_sigma_r3/r4-like"/>
</dbReference>
<dbReference type="GO" id="GO:0003700">
    <property type="term" value="F:DNA-binding transcription factor activity"/>
    <property type="evidence" value="ECO:0007669"/>
    <property type="project" value="InterPro"/>
</dbReference>
<accession>A0A5C5Y367</accession>
<protein>
    <submittedName>
        <fullName evidence="3">RNA polymerase sigma factor SigD</fullName>
    </submittedName>
</protein>
<reference evidence="3 4" key="1">
    <citation type="submission" date="2019-02" db="EMBL/GenBank/DDBJ databases">
        <title>Deep-cultivation of Planctomycetes and their phenomic and genomic characterization uncovers novel biology.</title>
        <authorList>
            <person name="Wiegand S."/>
            <person name="Jogler M."/>
            <person name="Boedeker C."/>
            <person name="Pinto D."/>
            <person name="Vollmers J."/>
            <person name="Rivas-Marin E."/>
            <person name="Kohn T."/>
            <person name="Peeters S.H."/>
            <person name="Heuer A."/>
            <person name="Rast P."/>
            <person name="Oberbeckmann S."/>
            <person name="Bunk B."/>
            <person name="Jeske O."/>
            <person name="Meyerdierks A."/>
            <person name="Storesund J.E."/>
            <person name="Kallscheuer N."/>
            <person name="Luecker S."/>
            <person name="Lage O.M."/>
            <person name="Pohl T."/>
            <person name="Merkel B.J."/>
            <person name="Hornburger P."/>
            <person name="Mueller R.-W."/>
            <person name="Bruemmer F."/>
            <person name="Labrenz M."/>
            <person name="Spormann A.M."/>
            <person name="Op Den Camp H."/>
            <person name="Overmann J."/>
            <person name="Amann R."/>
            <person name="Jetten M.S.M."/>
            <person name="Mascher T."/>
            <person name="Medema M.H."/>
            <person name="Devos D.P."/>
            <person name="Kaster A.-K."/>
            <person name="Ovreas L."/>
            <person name="Rohde M."/>
            <person name="Galperin M.Y."/>
            <person name="Jogler C."/>
        </authorList>
    </citation>
    <scope>NUCLEOTIDE SEQUENCE [LARGE SCALE GENOMIC DNA]</scope>
    <source>
        <strain evidence="3 4">Pan14r</strain>
    </source>
</reference>
<proteinExistence type="predicted"/>
<name>A0A5C5Y367_9PLAN</name>
<dbReference type="Gene3D" id="1.10.10.10">
    <property type="entry name" value="Winged helix-like DNA-binding domain superfamily/Winged helix DNA-binding domain"/>
    <property type="match status" value="1"/>
</dbReference>
<comment type="caution">
    <text evidence="3">The sequence shown here is derived from an EMBL/GenBank/DDBJ whole genome shotgun (WGS) entry which is preliminary data.</text>
</comment>
<dbReference type="Pfam" id="PF07638">
    <property type="entry name" value="Sigma70_ECF"/>
    <property type="match status" value="1"/>
</dbReference>
<dbReference type="InterPro" id="IPR013325">
    <property type="entry name" value="RNA_pol_sigma_r2"/>
</dbReference>
<feature type="domain" description="RNA polymerase sigma-70 ECF-like HTH" evidence="2">
    <location>
        <begin position="21"/>
        <end position="214"/>
    </location>
</feature>
<dbReference type="SUPFAM" id="SSF88946">
    <property type="entry name" value="Sigma2 domain of RNA polymerase sigma factors"/>
    <property type="match status" value="1"/>
</dbReference>
<feature type="region of interest" description="Disordered" evidence="1">
    <location>
        <begin position="123"/>
        <end position="142"/>
    </location>
</feature>
<dbReference type="GO" id="GO:0006352">
    <property type="term" value="P:DNA-templated transcription initiation"/>
    <property type="evidence" value="ECO:0007669"/>
    <property type="project" value="InterPro"/>
</dbReference>
<gene>
    <name evidence="3" type="ORF">Pan14r_14380</name>
</gene>
<dbReference type="AlphaFoldDB" id="A0A5C5Y367"/>
<evidence type="ECO:0000256" key="1">
    <source>
        <dbReference type="SAM" id="MobiDB-lite"/>
    </source>
</evidence>
<dbReference type="EMBL" id="SJPL01000001">
    <property type="protein sequence ID" value="TWT69153.1"/>
    <property type="molecule type" value="Genomic_DNA"/>
</dbReference>
<keyword evidence="4" id="KW-1185">Reference proteome</keyword>
<evidence type="ECO:0000259" key="2">
    <source>
        <dbReference type="Pfam" id="PF07638"/>
    </source>
</evidence>
<dbReference type="InterPro" id="IPR036388">
    <property type="entry name" value="WH-like_DNA-bd_sf"/>
</dbReference>
<sequence>MPAVVFTIPPTFALCHLSDTHDITAIIRSVEDGDPDAAAELWSHCFPRLLNYCRGRLPEHMRRVLDEEDVALSAFKSFCLGAAGGAFGDIKGRDELWKLLFCIAGRKAQGYIRHQNRQKRGGGKVAGESIFKSDDDSSVSPGIEQVADQTPCHVSKAHFVSDCETLFDMLDDQKLQMVAILRIEGYTVDEIAARMECSRRSVERRLNLIRRIWQSAFDDADPPESNQRGDD</sequence>